<dbReference type="Proteomes" id="UP000651837">
    <property type="component" value="Unassembled WGS sequence"/>
</dbReference>
<dbReference type="InterPro" id="IPR036412">
    <property type="entry name" value="HAD-like_sf"/>
</dbReference>
<keyword evidence="4" id="KW-1185">Reference proteome</keyword>
<dbReference type="InterPro" id="IPR023214">
    <property type="entry name" value="HAD_sf"/>
</dbReference>
<name>A0A316E0N0_9FLAO</name>
<dbReference type="EMBL" id="QGGQ01000003">
    <property type="protein sequence ID" value="PWK23921.1"/>
    <property type="molecule type" value="Genomic_DNA"/>
</dbReference>
<dbReference type="EMBL" id="JACWLN010000003">
    <property type="protein sequence ID" value="MBD1260941.1"/>
    <property type="molecule type" value="Genomic_DNA"/>
</dbReference>
<evidence type="ECO:0000313" key="3">
    <source>
        <dbReference type="Proteomes" id="UP000245667"/>
    </source>
</evidence>
<evidence type="ECO:0000313" key="4">
    <source>
        <dbReference type="Proteomes" id="UP000651837"/>
    </source>
</evidence>
<dbReference type="GO" id="GO:0005829">
    <property type="term" value="C:cytosol"/>
    <property type="evidence" value="ECO:0007669"/>
    <property type="project" value="TreeGrafter"/>
</dbReference>
<dbReference type="Proteomes" id="UP000245667">
    <property type="component" value="Unassembled WGS sequence"/>
</dbReference>
<evidence type="ECO:0000313" key="2">
    <source>
        <dbReference type="EMBL" id="PWK23921.1"/>
    </source>
</evidence>
<reference evidence="1 4" key="2">
    <citation type="submission" date="2020-07" db="EMBL/GenBank/DDBJ databases">
        <title>The draft genome sequence of Maribacter polysiphoniae KCTC 22021.</title>
        <authorList>
            <person name="Mu L."/>
        </authorList>
    </citation>
    <scope>NUCLEOTIDE SEQUENCE [LARGE SCALE GENOMIC DNA]</scope>
    <source>
        <strain evidence="1 4">KCTC 22021</strain>
    </source>
</reference>
<dbReference type="PROSITE" id="PS01228">
    <property type="entry name" value="COF_1"/>
    <property type="match status" value="1"/>
</dbReference>
<dbReference type="Gene3D" id="3.30.1240.10">
    <property type="match status" value="1"/>
</dbReference>
<dbReference type="InterPro" id="IPR000150">
    <property type="entry name" value="Cof"/>
</dbReference>
<dbReference type="CDD" id="cd07516">
    <property type="entry name" value="HAD_Pase"/>
    <property type="match status" value="1"/>
</dbReference>
<sequence>MNHKILCSDLDGTLLSTKSDVSDFTISEIKRIKPTTKIILVSARMPKSMRYIQKDLGIEHEPIICYNGALVLDGQEEIHSSIIDIEPLESLYELCNGHDIKLGLYFKDEWYVEENSERVTKEINNTKTVPIYQKNSETLKAWKKRKIGAHKIMLMGTFETIERIAPTLKADYSHIMNIYRSNDTLIEVSPKTVSKLSAIALLIKNSHTLKDIIAFGDNYNDAEMLELVDCGVAMGNARKEVKTIADHTTLTNTQNGVAHFLNQNFKI</sequence>
<gene>
    <name evidence="1" type="ORF">HZY62_10115</name>
    <name evidence="2" type="ORF">LX92_01507</name>
</gene>
<dbReference type="PROSITE" id="PS01229">
    <property type="entry name" value="COF_2"/>
    <property type="match status" value="1"/>
</dbReference>
<dbReference type="GO" id="GO:0000287">
    <property type="term" value="F:magnesium ion binding"/>
    <property type="evidence" value="ECO:0007669"/>
    <property type="project" value="TreeGrafter"/>
</dbReference>
<dbReference type="Gene3D" id="3.40.50.1000">
    <property type="entry name" value="HAD superfamily/HAD-like"/>
    <property type="match status" value="1"/>
</dbReference>
<dbReference type="GO" id="GO:0016791">
    <property type="term" value="F:phosphatase activity"/>
    <property type="evidence" value="ECO:0007669"/>
    <property type="project" value="TreeGrafter"/>
</dbReference>
<dbReference type="RefSeq" id="WP_109649690.1">
    <property type="nucleotide sequence ID" value="NZ_CAJQNU010000011.1"/>
</dbReference>
<dbReference type="InterPro" id="IPR006379">
    <property type="entry name" value="HAD-SF_hydro_IIB"/>
</dbReference>
<dbReference type="PANTHER" id="PTHR10000">
    <property type="entry name" value="PHOSPHOSERINE PHOSPHATASE"/>
    <property type="match status" value="1"/>
</dbReference>
<dbReference type="OrthoDB" id="9814970at2"/>
<reference evidence="2 3" key="1">
    <citation type="submission" date="2018-05" db="EMBL/GenBank/DDBJ databases">
        <title>Genomic Encyclopedia of Archaeal and Bacterial Type Strains, Phase II (KMG-II): from individual species to whole genera.</title>
        <authorList>
            <person name="Goeker M."/>
        </authorList>
    </citation>
    <scope>NUCLEOTIDE SEQUENCE [LARGE SCALE GENOMIC DNA]</scope>
    <source>
        <strain evidence="2 3">DSM 23514</strain>
    </source>
</reference>
<protein>
    <submittedName>
        <fullName evidence="1">HAD family phosphatase</fullName>
    </submittedName>
</protein>
<dbReference type="PANTHER" id="PTHR10000:SF8">
    <property type="entry name" value="HAD SUPERFAMILY HYDROLASE-LIKE, TYPE 3"/>
    <property type="match status" value="1"/>
</dbReference>
<dbReference type="SUPFAM" id="SSF56784">
    <property type="entry name" value="HAD-like"/>
    <property type="match status" value="1"/>
</dbReference>
<proteinExistence type="predicted"/>
<organism evidence="2 3">
    <name type="scientific">Maribacter polysiphoniae</name>
    <dbReference type="NCBI Taxonomy" id="429344"/>
    <lineage>
        <taxon>Bacteria</taxon>
        <taxon>Pseudomonadati</taxon>
        <taxon>Bacteroidota</taxon>
        <taxon>Flavobacteriia</taxon>
        <taxon>Flavobacteriales</taxon>
        <taxon>Flavobacteriaceae</taxon>
        <taxon>Maribacter</taxon>
    </lineage>
</organism>
<evidence type="ECO:0000313" key="1">
    <source>
        <dbReference type="EMBL" id="MBD1260941.1"/>
    </source>
</evidence>
<dbReference type="AlphaFoldDB" id="A0A316E0N0"/>
<dbReference type="NCBIfam" id="TIGR01484">
    <property type="entry name" value="HAD-SF-IIB"/>
    <property type="match status" value="1"/>
</dbReference>
<dbReference type="NCBIfam" id="TIGR00099">
    <property type="entry name" value="Cof-subfamily"/>
    <property type="match status" value="1"/>
</dbReference>
<dbReference type="SFLD" id="SFLDG01140">
    <property type="entry name" value="C2.B:_Phosphomannomutase_and_P"/>
    <property type="match status" value="1"/>
</dbReference>
<dbReference type="SFLD" id="SFLDS00003">
    <property type="entry name" value="Haloacid_Dehalogenase"/>
    <property type="match status" value="1"/>
</dbReference>
<accession>A0A316E0N0</accession>
<dbReference type="Pfam" id="PF08282">
    <property type="entry name" value="Hydrolase_3"/>
    <property type="match status" value="1"/>
</dbReference>
<comment type="caution">
    <text evidence="2">The sequence shown here is derived from an EMBL/GenBank/DDBJ whole genome shotgun (WGS) entry which is preliminary data.</text>
</comment>